<dbReference type="AlphaFoldDB" id="A0A5Q0M9R3"/>
<feature type="signal peptide" evidence="2">
    <location>
        <begin position="1"/>
        <end position="29"/>
    </location>
</feature>
<accession>A0A5Q0M9R3</accession>
<evidence type="ECO:0000256" key="1">
    <source>
        <dbReference type="SAM" id="MobiDB-lite"/>
    </source>
</evidence>
<keyword evidence="2" id="KW-0732">Signal</keyword>
<evidence type="ECO:0000259" key="3">
    <source>
        <dbReference type="Pfam" id="PF00462"/>
    </source>
</evidence>
<dbReference type="Gene3D" id="3.40.30.10">
    <property type="entry name" value="Glutaredoxin"/>
    <property type="match status" value="1"/>
</dbReference>
<evidence type="ECO:0000256" key="2">
    <source>
        <dbReference type="SAM" id="SignalP"/>
    </source>
</evidence>
<feature type="compositionally biased region" description="Low complexity" evidence="1">
    <location>
        <begin position="180"/>
        <end position="195"/>
    </location>
</feature>
<dbReference type="InterPro" id="IPR002109">
    <property type="entry name" value="Glutaredoxin"/>
</dbReference>
<feature type="region of interest" description="Disordered" evidence="1">
    <location>
        <begin position="162"/>
        <end position="220"/>
    </location>
</feature>
<feature type="compositionally biased region" description="Pro residues" evidence="1">
    <location>
        <begin position="196"/>
        <end position="213"/>
    </location>
</feature>
<evidence type="ECO:0000259" key="4">
    <source>
        <dbReference type="Pfam" id="PF13511"/>
    </source>
</evidence>
<organism evidence="5 6">
    <name type="scientific">Variovorax paradoxus</name>
    <dbReference type="NCBI Taxonomy" id="34073"/>
    <lineage>
        <taxon>Bacteria</taxon>
        <taxon>Pseudomonadati</taxon>
        <taxon>Pseudomonadota</taxon>
        <taxon>Betaproteobacteria</taxon>
        <taxon>Burkholderiales</taxon>
        <taxon>Comamonadaceae</taxon>
        <taxon>Variovorax</taxon>
    </lineage>
</organism>
<feature type="chain" id="PRO_5024919886" evidence="2">
    <location>
        <begin position="30"/>
        <end position="220"/>
    </location>
</feature>
<dbReference type="Pfam" id="PF00462">
    <property type="entry name" value="Glutaredoxin"/>
    <property type="match status" value="1"/>
</dbReference>
<dbReference type="CDD" id="cd02976">
    <property type="entry name" value="NrdH"/>
    <property type="match status" value="1"/>
</dbReference>
<evidence type="ECO:0000313" key="5">
    <source>
        <dbReference type="EMBL" id="QFZ85265.1"/>
    </source>
</evidence>
<protein>
    <submittedName>
        <fullName evidence="5">DUF4124 domain-containing protein</fullName>
    </submittedName>
</protein>
<proteinExistence type="predicted"/>
<dbReference type="PROSITE" id="PS51354">
    <property type="entry name" value="GLUTAREDOXIN_2"/>
    <property type="match status" value="1"/>
</dbReference>
<dbReference type="RefSeq" id="WP_153283875.1">
    <property type="nucleotide sequence ID" value="NZ_CP045644.1"/>
</dbReference>
<dbReference type="Pfam" id="PF13511">
    <property type="entry name" value="DUF4124"/>
    <property type="match status" value="1"/>
</dbReference>
<dbReference type="SUPFAM" id="SSF52833">
    <property type="entry name" value="Thioredoxin-like"/>
    <property type="match status" value="1"/>
</dbReference>
<dbReference type="InterPro" id="IPR036249">
    <property type="entry name" value="Thioredoxin-like_sf"/>
</dbReference>
<dbReference type="EMBL" id="CP045644">
    <property type="protein sequence ID" value="QFZ85265.1"/>
    <property type="molecule type" value="Genomic_DNA"/>
</dbReference>
<feature type="domain" description="DUF4124" evidence="4">
    <location>
        <begin position="19"/>
        <end position="63"/>
    </location>
</feature>
<evidence type="ECO:0000313" key="6">
    <source>
        <dbReference type="Proteomes" id="UP000326780"/>
    </source>
</evidence>
<dbReference type="InterPro" id="IPR025392">
    <property type="entry name" value="DUF4124"/>
</dbReference>
<reference evidence="5 6" key="1">
    <citation type="submission" date="2019-10" db="EMBL/GenBank/DDBJ databases">
        <title>Complete genome sequence of Variovorax paradoxus 5C-2.</title>
        <authorList>
            <person name="Gogoleva N.E."/>
            <person name="Balkin A.S."/>
        </authorList>
    </citation>
    <scope>NUCLEOTIDE SEQUENCE [LARGE SCALE GENOMIC DNA]</scope>
    <source>
        <strain evidence="5 6">5C-2</strain>
    </source>
</reference>
<gene>
    <name evidence="5" type="ORF">GFK26_22125</name>
</gene>
<name>A0A5Q0M9R3_VARPD</name>
<sequence>MYPTFYKLPSRRLIGLAVLLLSAAASVLAQPVYRQVDKNGKVTFSDQPPVVTNAPTGGPQPAGVNAPTNSGLPYELRQVAQRYPVTLYSGESCGPCNEARTLLTTRGVPFEERTIKSNEDVEALQRLSGQNALPLLTVGSQQLKGFSDVEWSRYLDAAGYPKSNSLPAGYRPPATRPLVAQQAPAAAAPRAADTPLQPPTPAPAPPSNAPGPSNPAGIKF</sequence>
<feature type="domain" description="Glutaredoxin" evidence="3">
    <location>
        <begin position="85"/>
        <end position="140"/>
    </location>
</feature>
<dbReference type="Proteomes" id="UP000326780">
    <property type="component" value="Chromosome"/>
</dbReference>